<proteinExistence type="predicted"/>
<dbReference type="Proteomes" id="UP000600449">
    <property type="component" value="Unassembled WGS sequence"/>
</dbReference>
<feature type="compositionally biased region" description="Polar residues" evidence="1">
    <location>
        <begin position="200"/>
        <end position="211"/>
    </location>
</feature>
<organism evidence="2 3">
    <name type="scientific">Salinarimonas ramus</name>
    <dbReference type="NCBI Taxonomy" id="690164"/>
    <lineage>
        <taxon>Bacteria</taxon>
        <taxon>Pseudomonadati</taxon>
        <taxon>Pseudomonadota</taxon>
        <taxon>Alphaproteobacteria</taxon>
        <taxon>Hyphomicrobiales</taxon>
        <taxon>Salinarimonadaceae</taxon>
        <taxon>Salinarimonas</taxon>
    </lineage>
</organism>
<dbReference type="EMBL" id="BMMF01000007">
    <property type="protein sequence ID" value="GGK38856.1"/>
    <property type="molecule type" value="Genomic_DNA"/>
</dbReference>
<comment type="caution">
    <text evidence="2">The sequence shown here is derived from an EMBL/GenBank/DDBJ whole genome shotgun (WGS) entry which is preliminary data.</text>
</comment>
<sequence>MEHCKKILSNQKRVAELRLVGQSMLQVVEETASEDREIYVVRLPQAPDAHAVRALTAAGVRRAADPSGRTFVGLATKERIVPLATRLGGTLTRVNDPETQHVGEVATDENMVPDVEIAGAPENSSAQHEQADENNGVLAGCDAEGTGGSLAAGELSQIASEHAAPVREPSSTTSLRLPPSPLPRPRPMERPRSSEVSIGAASSTLHASASRDTGGAEWHDDVNLLR</sequence>
<feature type="compositionally biased region" description="Low complexity" evidence="1">
    <location>
        <begin position="168"/>
        <end position="177"/>
    </location>
</feature>
<evidence type="ECO:0000313" key="3">
    <source>
        <dbReference type="Proteomes" id="UP000600449"/>
    </source>
</evidence>
<feature type="region of interest" description="Disordered" evidence="1">
    <location>
        <begin position="159"/>
        <end position="226"/>
    </location>
</feature>
<accession>A0A917Q9R5</accession>
<gene>
    <name evidence="2" type="ORF">GCM10011322_27410</name>
</gene>
<keyword evidence="3" id="KW-1185">Reference proteome</keyword>
<dbReference type="AlphaFoldDB" id="A0A917Q9R5"/>
<evidence type="ECO:0000313" key="2">
    <source>
        <dbReference type="EMBL" id="GGK38856.1"/>
    </source>
</evidence>
<protein>
    <submittedName>
        <fullName evidence="2">Uncharacterized protein</fullName>
    </submittedName>
</protein>
<reference evidence="2 3" key="1">
    <citation type="journal article" date="2014" name="Int. J. Syst. Evol. Microbiol.">
        <title>Complete genome sequence of Corynebacterium casei LMG S-19264T (=DSM 44701T), isolated from a smear-ripened cheese.</title>
        <authorList>
            <consortium name="US DOE Joint Genome Institute (JGI-PGF)"/>
            <person name="Walter F."/>
            <person name="Albersmeier A."/>
            <person name="Kalinowski J."/>
            <person name="Ruckert C."/>
        </authorList>
    </citation>
    <scope>NUCLEOTIDE SEQUENCE [LARGE SCALE GENOMIC DNA]</scope>
    <source>
        <strain evidence="2 3">CGMCC 1.9161</strain>
    </source>
</reference>
<feature type="compositionally biased region" description="Basic and acidic residues" evidence="1">
    <location>
        <begin position="217"/>
        <end position="226"/>
    </location>
</feature>
<evidence type="ECO:0000256" key="1">
    <source>
        <dbReference type="SAM" id="MobiDB-lite"/>
    </source>
</evidence>
<feature type="region of interest" description="Disordered" evidence="1">
    <location>
        <begin position="122"/>
        <end position="142"/>
    </location>
</feature>
<name>A0A917Q9R5_9HYPH</name>